<organism evidence="3 4">
    <name type="scientific">Metabacillus flavus</name>
    <dbReference type="NCBI Taxonomy" id="2823519"/>
    <lineage>
        <taxon>Bacteria</taxon>
        <taxon>Bacillati</taxon>
        <taxon>Bacillota</taxon>
        <taxon>Bacilli</taxon>
        <taxon>Bacillales</taxon>
        <taxon>Bacillaceae</taxon>
        <taxon>Metabacillus</taxon>
    </lineage>
</organism>
<dbReference type="EMBL" id="JAGVRK010000001">
    <property type="protein sequence ID" value="MBS2970757.1"/>
    <property type="molecule type" value="Genomic_DNA"/>
</dbReference>
<protein>
    <submittedName>
        <fullName evidence="3">Transposase</fullName>
    </submittedName>
</protein>
<dbReference type="PANTHER" id="PTHR46889">
    <property type="entry name" value="TRANSPOSASE INSF FOR INSERTION SEQUENCE IS3B-RELATED"/>
    <property type="match status" value="1"/>
</dbReference>
<accession>A0ABS5LJ34</accession>
<evidence type="ECO:0000259" key="2">
    <source>
        <dbReference type="Pfam" id="PF13276"/>
    </source>
</evidence>
<feature type="region of interest" description="Disordered" evidence="1">
    <location>
        <begin position="88"/>
        <end position="110"/>
    </location>
</feature>
<evidence type="ECO:0000256" key="1">
    <source>
        <dbReference type="SAM" id="MobiDB-lite"/>
    </source>
</evidence>
<feature type="domain" description="HTH-like" evidence="2">
    <location>
        <begin position="39"/>
        <end position="95"/>
    </location>
</feature>
<evidence type="ECO:0000313" key="3">
    <source>
        <dbReference type="EMBL" id="MBS2970757.1"/>
    </source>
</evidence>
<dbReference type="InterPro" id="IPR050900">
    <property type="entry name" value="Transposase_IS3/IS150/IS904"/>
</dbReference>
<dbReference type="InterPro" id="IPR025948">
    <property type="entry name" value="HTH-like_dom"/>
</dbReference>
<keyword evidence="4" id="KW-1185">Reference proteome</keyword>
<name>A0ABS5LJ34_9BACI</name>
<dbReference type="RefSeq" id="WP_211561400.1">
    <property type="nucleotide sequence ID" value="NZ_JAGVRK010000001.1"/>
</dbReference>
<reference evidence="3 4" key="1">
    <citation type="submission" date="2021-04" db="EMBL/GenBank/DDBJ databases">
        <title>Metabacillus sp. strain KIGAM252 whole genome sequence.</title>
        <authorList>
            <person name="Seo M.-J."/>
            <person name="Cho E.-S."/>
            <person name="Hwang C.Y."/>
            <person name="Yoon D.J."/>
        </authorList>
    </citation>
    <scope>NUCLEOTIDE SEQUENCE [LARGE SCALE GENOMIC DNA]</scope>
    <source>
        <strain evidence="3 4">KIGAM252</strain>
    </source>
</reference>
<gene>
    <name evidence="3" type="ORF">J9317_18600</name>
</gene>
<sequence length="110" mass="13294">MVENYSIYKLCLIACVSRYGYYKWKKRLSRPLTEEEKRNQELAFLLRDQYFEEKGRQGYRQLTAHLRNHHDLFVNHKRVRRLLNKMGLHGRQRKKSSGTTIKRAILPQTS</sequence>
<proteinExistence type="predicted"/>
<dbReference type="Pfam" id="PF13276">
    <property type="entry name" value="HTH_21"/>
    <property type="match status" value="1"/>
</dbReference>
<dbReference type="Proteomes" id="UP000682403">
    <property type="component" value="Unassembled WGS sequence"/>
</dbReference>
<dbReference type="PANTHER" id="PTHR46889:SF4">
    <property type="entry name" value="TRANSPOSASE INSO FOR INSERTION SEQUENCE ELEMENT IS911B-RELATED"/>
    <property type="match status" value="1"/>
</dbReference>
<evidence type="ECO:0000313" key="4">
    <source>
        <dbReference type="Proteomes" id="UP000682403"/>
    </source>
</evidence>
<comment type="caution">
    <text evidence="3">The sequence shown here is derived from an EMBL/GenBank/DDBJ whole genome shotgun (WGS) entry which is preliminary data.</text>
</comment>